<accession>A0AAV7TUH3</accession>
<evidence type="ECO:0000313" key="3">
    <source>
        <dbReference type="Proteomes" id="UP001066276"/>
    </source>
</evidence>
<sequence>MDVPASTPCQPDSALDQGPGVDADNMERPGRSVASGTAASGHFLLHVILRQQRAPMAMHARLARYIA</sequence>
<reference evidence="2" key="1">
    <citation type="journal article" date="2022" name="bioRxiv">
        <title>Sequencing and chromosome-scale assembly of the giantPleurodeles waltlgenome.</title>
        <authorList>
            <person name="Brown T."/>
            <person name="Elewa A."/>
            <person name="Iarovenko S."/>
            <person name="Subramanian E."/>
            <person name="Araus A.J."/>
            <person name="Petzold A."/>
            <person name="Susuki M."/>
            <person name="Suzuki K.-i.T."/>
            <person name="Hayashi T."/>
            <person name="Toyoda A."/>
            <person name="Oliveira C."/>
            <person name="Osipova E."/>
            <person name="Leigh N.D."/>
            <person name="Simon A."/>
            <person name="Yun M.H."/>
        </authorList>
    </citation>
    <scope>NUCLEOTIDE SEQUENCE</scope>
    <source>
        <strain evidence="2">20211129_DDA</strain>
        <tissue evidence="2">Liver</tissue>
    </source>
</reference>
<dbReference type="AlphaFoldDB" id="A0AAV7TUH3"/>
<evidence type="ECO:0000256" key="1">
    <source>
        <dbReference type="SAM" id="MobiDB-lite"/>
    </source>
</evidence>
<proteinExistence type="predicted"/>
<gene>
    <name evidence="2" type="ORF">NDU88_005037</name>
</gene>
<dbReference type="Proteomes" id="UP001066276">
    <property type="component" value="Chromosome 3_2"/>
</dbReference>
<protein>
    <submittedName>
        <fullName evidence="2">Uncharacterized protein</fullName>
    </submittedName>
</protein>
<keyword evidence="3" id="KW-1185">Reference proteome</keyword>
<evidence type="ECO:0000313" key="2">
    <source>
        <dbReference type="EMBL" id="KAJ1179804.1"/>
    </source>
</evidence>
<dbReference type="EMBL" id="JANPWB010000006">
    <property type="protein sequence ID" value="KAJ1179804.1"/>
    <property type="molecule type" value="Genomic_DNA"/>
</dbReference>
<feature type="region of interest" description="Disordered" evidence="1">
    <location>
        <begin position="1"/>
        <end position="35"/>
    </location>
</feature>
<organism evidence="2 3">
    <name type="scientific">Pleurodeles waltl</name>
    <name type="common">Iberian ribbed newt</name>
    <dbReference type="NCBI Taxonomy" id="8319"/>
    <lineage>
        <taxon>Eukaryota</taxon>
        <taxon>Metazoa</taxon>
        <taxon>Chordata</taxon>
        <taxon>Craniata</taxon>
        <taxon>Vertebrata</taxon>
        <taxon>Euteleostomi</taxon>
        <taxon>Amphibia</taxon>
        <taxon>Batrachia</taxon>
        <taxon>Caudata</taxon>
        <taxon>Salamandroidea</taxon>
        <taxon>Salamandridae</taxon>
        <taxon>Pleurodelinae</taxon>
        <taxon>Pleurodeles</taxon>
    </lineage>
</organism>
<name>A0AAV7TUH3_PLEWA</name>
<comment type="caution">
    <text evidence="2">The sequence shown here is derived from an EMBL/GenBank/DDBJ whole genome shotgun (WGS) entry which is preliminary data.</text>
</comment>